<accession>A0A0N7E0N4</accession>
<name>A0A0N7E0N4_9CAUD</name>
<keyword evidence="2" id="KW-1185">Reference proteome</keyword>
<sequence length="44" mass="5423">MNVDSKVYTTFRCDCGMRLECEEFYKHMEYHSIVKFLLDKRKEV</sequence>
<dbReference type="KEGG" id="vg:26797783"/>
<dbReference type="EMBL" id="KT339177">
    <property type="protein sequence ID" value="ALA06971.1"/>
    <property type="molecule type" value="Genomic_DNA"/>
</dbReference>
<proteinExistence type="predicted"/>
<dbReference type="Proteomes" id="UP000204630">
    <property type="component" value="Segment"/>
</dbReference>
<organism evidence="1 2">
    <name type="scientific">Lactococcus phage GE1</name>
    <dbReference type="NCBI Taxonomy" id="1698369"/>
    <lineage>
        <taxon>Viruses</taxon>
        <taxon>Duplodnaviria</taxon>
        <taxon>Heunggongvirae</taxon>
        <taxon>Uroviricota</taxon>
        <taxon>Caudoviricetes</taxon>
        <taxon>Chertseyvirus</taxon>
        <taxon>Chertseyvirus GE1</taxon>
    </lineage>
</organism>
<dbReference type="GeneID" id="26797783"/>
<protein>
    <submittedName>
        <fullName evidence="1">Uncharacterized protein</fullName>
    </submittedName>
</protein>
<reference evidence="1 2" key="1">
    <citation type="journal article" date="2015" name="Appl. Environ. Microbiol.">
        <title>A virulent phage infecting Lactococcus garvieae, with homology to Lactococcus lactis phages.</title>
        <authorList>
            <person name="Eraclio G."/>
            <person name="Tremblay D.M."/>
            <person name="Lacelle-Cote A."/>
            <person name="Labrie S.J."/>
            <person name="Fortina M.G."/>
            <person name="Moineau S."/>
        </authorList>
    </citation>
    <scope>NUCLEOTIDE SEQUENCE [LARGE SCALE GENOMIC DNA]</scope>
</reference>
<evidence type="ECO:0000313" key="1">
    <source>
        <dbReference type="EMBL" id="ALA06971.1"/>
    </source>
</evidence>
<dbReference type="RefSeq" id="YP_009226645.1">
    <property type="nucleotide sequence ID" value="NC_029118.1"/>
</dbReference>
<evidence type="ECO:0000313" key="2">
    <source>
        <dbReference type="Proteomes" id="UP000204630"/>
    </source>
</evidence>